<dbReference type="EMBL" id="CP015839">
    <property type="protein sequence ID" value="ANG64779.1"/>
    <property type="molecule type" value="Genomic_DNA"/>
</dbReference>
<dbReference type="SUPFAM" id="SSF50193">
    <property type="entry name" value="Ribosomal protein L14"/>
    <property type="match status" value="1"/>
</dbReference>
<dbReference type="PANTHER" id="PTHR11761:SF3">
    <property type="entry name" value="LARGE RIBOSOMAL SUBUNIT PROTEIN UL14M"/>
    <property type="match status" value="1"/>
</dbReference>
<organism evidence="8 9">
    <name type="scientific">Marinobacterium aestuarii</name>
    <dbReference type="NCBI Taxonomy" id="1821621"/>
    <lineage>
        <taxon>Bacteria</taxon>
        <taxon>Pseudomonadati</taxon>
        <taxon>Pseudomonadota</taxon>
        <taxon>Gammaproteobacteria</taxon>
        <taxon>Oceanospirillales</taxon>
        <taxon>Oceanospirillaceae</taxon>
        <taxon>Marinobacterium</taxon>
    </lineage>
</organism>
<dbReference type="InterPro" id="IPR036853">
    <property type="entry name" value="Ribosomal_uL14_sf"/>
</dbReference>
<dbReference type="RefSeq" id="WP_067290726.1">
    <property type="nucleotide sequence ID" value="NZ_CP015839.1"/>
</dbReference>
<evidence type="ECO:0000313" key="9">
    <source>
        <dbReference type="Proteomes" id="UP000078070"/>
    </source>
</evidence>
<dbReference type="InterPro" id="IPR005745">
    <property type="entry name" value="Ribosomal_uL14_bac-type"/>
</dbReference>
<dbReference type="AlphaFoldDB" id="A0A1A9F4U7"/>
<dbReference type="InterPro" id="IPR019972">
    <property type="entry name" value="Ribosomal_uL14_CS"/>
</dbReference>
<dbReference type="InterPro" id="IPR000218">
    <property type="entry name" value="Ribosomal_uL14"/>
</dbReference>
<keyword evidence="9" id="KW-1185">Reference proteome</keyword>
<dbReference type="CDD" id="cd00337">
    <property type="entry name" value="Ribosomal_uL14"/>
    <property type="match status" value="1"/>
</dbReference>
<dbReference type="GO" id="GO:0006412">
    <property type="term" value="P:translation"/>
    <property type="evidence" value="ECO:0007669"/>
    <property type="project" value="UniProtKB-UniRule"/>
</dbReference>
<dbReference type="GO" id="GO:0070180">
    <property type="term" value="F:large ribosomal subunit rRNA binding"/>
    <property type="evidence" value="ECO:0007669"/>
    <property type="project" value="TreeGrafter"/>
</dbReference>
<gene>
    <name evidence="5" type="primary">rplN</name>
    <name evidence="8" type="ORF">A8C75_21390</name>
</gene>
<reference evidence="9" key="1">
    <citation type="submission" date="2016-05" db="EMBL/GenBank/DDBJ databases">
        <authorList>
            <person name="Baek K."/>
            <person name="Yang S.-J."/>
        </authorList>
    </citation>
    <scope>NUCLEOTIDE SEQUENCE [LARGE SCALE GENOMIC DNA]</scope>
    <source>
        <strain evidence="9">ST58-10</strain>
    </source>
</reference>
<dbReference type="PANTHER" id="PTHR11761">
    <property type="entry name" value="50S/60S RIBOSOMAL PROTEIN L14/L23"/>
    <property type="match status" value="1"/>
</dbReference>
<accession>A0A1A9F4U7</accession>
<dbReference type="GO" id="GO:0003735">
    <property type="term" value="F:structural constituent of ribosome"/>
    <property type="evidence" value="ECO:0007669"/>
    <property type="project" value="InterPro"/>
</dbReference>
<dbReference type="NCBIfam" id="TIGR01067">
    <property type="entry name" value="rplN_bact"/>
    <property type="match status" value="1"/>
</dbReference>
<evidence type="ECO:0000256" key="5">
    <source>
        <dbReference type="HAMAP-Rule" id="MF_01367"/>
    </source>
</evidence>
<dbReference type="HAMAP" id="MF_01367">
    <property type="entry name" value="Ribosomal_uL14"/>
    <property type="match status" value="1"/>
</dbReference>
<dbReference type="Proteomes" id="UP000078070">
    <property type="component" value="Chromosome"/>
</dbReference>
<dbReference type="SMART" id="SM01374">
    <property type="entry name" value="Ribosomal_L14"/>
    <property type="match status" value="1"/>
</dbReference>
<dbReference type="STRING" id="1821621.A8C75_21390"/>
<dbReference type="KEGG" id="mars:A8C75_21390"/>
<dbReference type="FunFam" id="2.40.150.20:FF:000001">
    <property type="entry name" value="50S ribosomal protein L14"/>
    <property type="match status" value="1"/>
</dbReference>
<comment type="subunit">
    <text evidence="5">Part of the 50S ribosomal subunit. Forms a cluster with proteins L3 and L19. In the 70S ribosome, L14 and L19 interact and together make contacts with the 16S rRNA in bridges B5 and B8.</text>
</comment>
<evidence type="ECO:0000256" key="2">
    <source>
        <dbReference type="ARBA" id="ARBA00022884"/>
    </source>
</evidence>
<evidence type="ECO:0000256" key="1">
    <source>
        <dbReference type="ARBA" id="ARBA00022730"/>
    </source>
</evidence>
<keyword evidence="3 5" id="KW-0689">Ribosomal protein</keyword>
<evidence type="ECO:0000313" key="8">
    <source>
        <dbReference type="EMBL" id="ANG64779.1"/>
    </source>
</evidence>
<protein>
    <recommendedName>
        <fullName evidence="5">Large ribosomal subunit protein uL14</fullName>
    </recommendedName>
</protein>
<evidence type="ECO:0000256" key="4">
    <source>
        <dbReference type="ARBA" id="ARBA00023274"/>
    </source>
</evidence>
<dbReference type="Pfam" id="PF00238">
    <property type="entry name" value="Ribosomal_L14"/>
    <property type="match status" value="1"/>
</dbReference>
<reference evidence="8 9" key="2">
    <citation type="journal article" date="2018" name="Int. J. Syst. Evol. Microbiol.">
        <title>Marinobacterium aestuarii sp. nov., a benzene-degrading marine bacterium isolated from estuary sediment.</title>
        <authorList>
            <person name="Bae S.S."/>
            <person name="Jung J."/>
            <person name="Chung D."/>
            <person name="Baek K."/>
        </authorList>
    </citation>
    <scope>NUCLEOTIDE SEQUENCE [LARGE SCALE GENOMIC DNA]</scope>
    <source>
        <strain evidence="8 9">ST58-10</strain>
    </source>
</reference>
<keyword evidence="1 5" id="KW-0699">rRNA-binding</keyword>
<keyword evidence="4 5" id="KW-0687">Ribonucleoprotein</keyword>
<evidence type="ECO:0000256" key="3">
    <source>
        <dbReference type="ARBA" id="ARBA00022980"/>
    </source>
</evidence>
<sequence>MIQTESMLDVADNSGAKRVQCIKVLGGSHRRYAGVGDIIKVTVKEAIPRGKVKKGQVLKAVVVRTRKGVRRPDGSVIRFDTNSAVLLNQNDAPIGTRIFGPVTRELRSEKFMKIISLAPEVL</sequence>
<comment type="similarity">
    <text evidence="5 6">Belongs to the universal ribosomal protein uL14 family.</text>
</comment>
<dbReference type="PROSITE" id="PS00049">
    <property type="entry name" value="RIBOSOMAL_L14"/>
    <property type="match status" value="1"/>
</dbReference>
<dbReference type="Gene3D" id="2.40.150.20">
    <property type="entry name" value="Ribosomal protein L14"/>
    <property type="match status" value="1"/>
</dbReference>
<dbReference type="GO" id="GO:0022625">
    <property type="term" value="C:cytosolic large ribosomal subunit"/>
    <property type="evidence" value="ECO:0007669"/>
    <property type="project" value="TreeGrafter"/>
</dbReference>
<dbReference type="OrthoDB" id="9806379at2"/>
<evidence type="ECO:0000256" key="7">
    <source>
        <dbReference type="RuleBase" id="RU003950"/>
    </source>
</evidence>
<name>A0A1A9F4U7_9GAMM</name>
<proteinExistence type="inferred from homology"/>
<comment type="function">
    <text evidence="5 7">Binds to 23S rRNA. Forms part of two intersubunit bridges in the 70S ribosome.</text>
</comment>
<keyword evidence="2 5" id="KW-0694">RNA-binding</keyword>
<evidence type="ECO:0000256" key="6">
    <source>
        <dbReference type="RuleBase" id="RU003949"/>
    </source>
</evidence>